<dbReference type="Gene3D" id="1.50.10.10">
    <property type="match status" value="1"/>
</dbReference>
<dbReference type="EMBL" id="FNKO01000002">
    <property type="protein sequence ID" value="SDR00263.1"/>
    <property type="molecule type" value="Genomic_DNA"/>
</dbReference>
<feature type="signal peptide" evidence="3">
    <location>
        <begin position="1"/>
        <end position="28"/>
    </location>
</feature>
<evidence type="ECO:0000256" key="2">
    <source>
        <dbReference type="SAM" id="MobiDB-lite"/>
    </source>
</evidence>
<dbReference type="SUPFAM" id="SSF48208">
    <property type="entry name" value="Six-hairpin glycosidases"/>
    <property type="match status" value="1"/>
</dbReference>
<dbReference type="GO" id="GO:0016757">
    <property type="term" value="F:glycosyltransferase activity"/>
    <property type="evidence" value="ECO:0007669"/>
    <property type="project" value="UniProtKB-ARBA"/>
</dbReference>
<evidence type="ECO:0000259" key="7">
    <source>
        <dbReference type="Pfam" id="PF03636"/>
    </source>
</evidence>
<dbReference type="SUPFAM" id="SSF74650">
    <property type="entry name" value="Galactose mutarotase-like"/>
    <property type="match status" value="1"/>
</dbReference>
<dbReference type="PANTHER" id="PTHR11051:SF8">
    <property type="entry name" value="PROTEIN-GLUCOSYLGALACTOSYLHYDROXYLYSINE GLUCOSIDASE"/>
    <property type="match status" value="1"/>
</dbReference>
<dbReference type="PANTHER" id="PTHR11051">
    <property type="entry name" value="GLYCOSYL HYDROLASE-RELATED"/>
    <property type="match status" value="1"/>
</dbReference>
<feature type="compositionally biased region" description="Low complexity" evidence="2">
    <location>
        <begin position="26"/>
        <end position="40"/>
    </location>
</feature>
<evidence type="ECO:0000256" key="3">
    <source>
        <dbReference type="SAM" id="SignalP"/>
    </source>
</evidence>
<dbReference type="InterPro" id="IPR011013">
    <property type="entry name" value="Gal_mutarotase_sf_dom"/>
</dbReference>
<dbReference type="Pfam" id="PF03636">
    <property type="entry name" value="Glyco_hydro_65N"/>
    <property type="match status" value="1"/>
</dbReference>
<evidence type="ECO:0000259" key="4">
    <source>
        <dbReference type="Pfam" id="PF00754"/>
    </source>
</evidence>
<feature type="domain" description="Glycoside hydrolase family 65 C-terminal" evidence="6">
    <location>
        <begin position="703"/>
        <end position="766"/>
    </location>
</feature>
<dbReference type="Gene3D" id="2.70.98.40">
    <property type="entry name" value="Glycoside hydrolase, family 65, N-terminal domain"/>
    <property type="match status" value="1"/>
</dbReference>
<dbReference type="SUPFAM" id="SSF49785">
    <property type="entry name" value="Galactose-binding domain-like"/>
    <property type="match status" value="1"/>
</dbReference>
<dbReference type="InterPro" id="IPR008928">
    <property type="entry name" value="6-hairpin_glycosidase_sf"/>
</dbReference>
<dbReference type="Pfam" id="PF00754">
    <property type="entry name" value="F5_F8_type_C"/>
    <property type="match status" value="1"/>
</dbReference>
<feature type="compositionally biased region" description="Basic and acidic residues" evidence="2">
    <location>
        <begin position="890"/>
        <end position="901"/>
    </location>
</feature>
<accession>A0A1H1FGL6</accession>
<feature type="chain" id="PRO_5011644595" evidence="3">
    <location>
        <begin position="29"/>
        <end position="901"/>
    </location>
</feature>
<keyword evidence="8" id="KW-0378">Hydrolase</keyword>
<feature type="region of interest" description="Disordered" evidence="2">
    <location>
        <begin position="26"/>
        <end position="50"/>
    </location>
</feature>
<evidence type="ECO:0000313" key="9">
    <source>
        <dbReference type="Proteomes" id="UP000199301"/>
    </source>
</evidence>
<name>A0A1H1FGL6_9ACTN</name>
<dbReference type="STRING" id="995062.SAMN04489718_3042"/>
<dbReference type="InterPro" id="IPR012341">
    <property type="entry name" value="6hp_glycosidase-like_sf"/>
</dbReference>
<dbReference type="Proteomes" id="UP000199301">
    <property type="component" value="Unassembled WGS sequence"/>
</dbReference>
<dbReference type="InterPro" id="IPR000421">
    <property type="entry name" value="FA58C"/>
</dbReference>
<dbReference type="GO" id="GO:0030246">
    <property type="term" value="F:carbohydrate binding"/>
    <property type="evidence" value="ECO:0007669"/>
    <property type="project" value="InterPro"/>
</dbReference>
<evidence type="ECO:0000256" key="1">
    <source>
        <dbReference type="ARBA" id="ARBA00023295"/>
    </source>
</evidence>
<dbReference type="InterPro" id="IPR005195">
    <property type="entry name" value="Glyco_hydro_65_M"/>
</dbReference>
<sequence length="901" mass="97781">MGLSSRRAGGILTGALLAITTAVTPAQAEPAPADPSAPSARHGHGCSPHDPGWVLSTDEFDTTYTRHAFIGNGYLSQRVPPTGTGYVATGGKTGFPLETQRFDGAFVSGLYGSGPSAQTDEDKHSIAAIPTWSTLTVDNGSGTYGAETPGKRISDFEQSLNLRCGLLRTSLTWTSKDGRKTDLVYEIVADRSEPHAGAVRLRMTPHWSGPATVAGAIDGAGARRMQPTGGGSANGAVHVGFRTEEVGETGTIASTLRPGDDVRASTTARGQRVDGLDAEQSISFRARRGRSYEFGKYVGVDTSLTSADHRASALATARQAAERGWRELFASHADSWQRLWRSDIRTPGRPKMQRWLRSSKYALLSSIRRGQDNSIAPAGLSSDNYAGLVFWDAELWMYPALLAQHPRIAESVPAYRERTLGAAERNAAEIGQRGAFYPWTSADSGDLDTDCHSWDPPHCLTQNHLQGDVALATWQHYQATGDEKWLREHGWPVLRAVAEYWAGRVTRNSDGSYSINDVAGPDEYSNGVDDGAFTNAGAATALRDATRAAEVLGEPAPERWSTIADGLRIPFDEQRGVFLQYAGYDGSEIKQADAVMLQYPLEWPMSKERAGNTLDYYAQRTDPDGPAMTDAVHAIDAAAGGRPGCVTNTYLNRSIRPFVREPFAQFSEARGDQAGDDGGSPALNFLTGNGGFLQTFTNGLTGLRWRTDAVRLDPTLPPQFPRGVELTGMKWQGRTYDIRIGPDSTRVWLRDGEPFTVRTPDGEHVVDGSGPLTIDTRRPDLEPTDNLARCRAVTASGSEPGKYAEAAVDGSTATTWTADQQRAELTVELDGPRRVERVEPQWTEVAPAEHRVLTSLDGHHFSEFDPEEDEPVLARHVRVEVTGPGGQEHPGMRELRVTAQR</sequence>
<evidence type="ECO:0000259" key="6">
    <source>
        <dbReference type="Pfam" id="PF03633"/>
    </source>
</evidence>
<feature type="region of interest" description="Disordered" evidence="2">
    <location>
        <begin position="882"/>
        <end position="901"/>
    </location>
</feature>
<feature type="domain" description="F5/8 type C" evidence="4">
    <location>
        <begin position="793"/>
        <end position="893"/>
    </location>
</feature>
<keyword evidence="1" id="KW-0326">Glycosidase</keyword>
<evidence type="ECO:0000259" key="5">
    <source>
        <dbReference type="Pfam" id="PF03632"/>
    </source>
</evidence>
<organism evidence="8 9">
    <name type="scientific">Actinopolyspora saharensis</name>
    <dbReference type="NCBI Taxonomy" id="995062"/>
    <lineage>
        <taxon>Bacteria</taxon>
        <taxon>Bacillati</taxon>
        <taxon>Actinomycetota</taxon>
        <taxon>Actinomycetes</taxon>
        <taxon>Actinopolysporales</taxon>
        <taxon>Actinopolysporaceae</taxon>
        <taxon>Actinopolyspora</taxon>
    </lineage>
</organism>
<dbReference type="AlphaFoldDB" id="A0A1H1FGL6"/>
<dbReference type="Gene3D" id="2.60.120.260">
    <property type="entry name" value="Galactose-binding domain-like"/>
    <property type="match status" value="1"/>
</dbReference>
<protein>
    <submittedName>
        <fullName evidence="8">Trehalose and maltose hydrolase (Possible phosphorylase)</fullName>
    </submittedName>
</protein>
<evidence type="ECO:0000313" key="8">
    <source>
        <dbReference type="EMBL" id="SDR00263.1"/>
    </source>
</evidence>
<feature type="domain" description="Glycoside hydrolase family 65 central catalytic" evidence="5">
    <location>
        <begin position="366"/>
        <end position="584"/>
    </location>
</feature>
<dbReference type="GO" id="GO:0004555">
    <property type="term" value="F:alpha,alpha-trehalase activity"/>
    <property type="evidence" value="ECO:0007669"/>
    <property type="project" value="TreeGrafter"/>
</dbReference>
<dbReference type="InterPro" id="IPR008979">
    <property type="entry name" value="Galactose-bd-like_sf"/>
</dbReference>
<reference evidence="9" key="1">
    <citation type="submission" date="2016-10" db="EMBL/GenBank/DDBJ databases">
        <authorList>
            <person name="Varghese N."/>
            <person name="Submissions S."/>
        </authorList>
    </citation>
    <scope>NUCLEOTIDE SEQUENCE [LARGE SCALE GENOMIC DNA]</scope>
    <source>
        <strain evidence="9">DSM 45459</strain>
    </source>
</reference>
<dbReference type="InterPro" id="IPR005196">
    <property type="entry name" value="Glyco_hydro_65_N"/>
</dbReference>
<proteinExistence type="predicted"/>
<dbReference type="Pfam" id="PF03632">
    <property type="entry name" value="Glyco_hydro_65m"/>
    <property type="match status" value="1"/>
</dbReference>
<gene>
    <name evidence="8" type="ORF">SAMN04489718_3042</name>
</gene>
<dbReference type="GO" id="GO:0005993">
    <property type="term" value="P:trehalose catabolic process"/>
    <property type="evidence" value="ECO:0007669"/>
    <property type="project" value="TreeGrafter"/>
</dbReference>
<dbReference type="Pfam" id="PF03633">
    <property type="entry name" value="Glyco_hydro_65C"/>
    <property type="match status" value="1"/>
</dbReference>
<dbReference type="InterPro" id="IPR037018">
    <property type="entry name" value="GH65_N"/>
</dbReference>
<dbReference type="Gene3D" id="2.60.420.10">
    <property type="entry name" value="Maltose phosphorylase, domain 3"/>
    <property type="match status" value="1"/>
</dbReference>
<dbReference type="RefSeq" id="WP_175455112.1">
    <property type="nucleotide sequence ID" value="NZ_FNKO01000002.1"/>
</dbReference>
<feature type="domain" description="Glycoside hydrolase family 65 N-terminal" evidence="7">
    <location>
        <begin position="69"/>
        <end position="303"/>
    </location>
</feature>
<keyword evidence="9" id="KW-1185">Reference proteome</keyword>
<dbReference type="InterPro" id="IPR005194">
    <property type="entry name" value="Glyco_hydro_65_C"/>
</dbReference>
<keyword evidence="3" id="KW-0732">Signal</keyword>